<dbReference type="SUPFAM" id="SSF103506">
    <property type="entry name" value="Mitochondrial carrier"/>
    <property type="match status" value="1"/>
</dbReference>
<dbReference type="EMBL" id="KZ346179">
    <property type="protein sequence ID" value="PIO70711.1"/>
    <property type="molecule type" value="Genomic_DNA"/>
</dbReference>
<dbReference type="PANTHER" id="PTHR46131">
    <property type="entry name" value="SD08549P"/>
    <property type="match status" value="1"/>
</dbReference>
<evidence type="ECO:0000256" key="10">
    <source>
        <dbReference type="PROSITE-ProRule" id="PRU00282"/>
    </source>
</evidence>
<evidence type="ECO:0000256" key="4">
    <source>
        <dbReference type="ARBA" id="ARBA00022692"/>
    </source>
</evidence>
<keyword evidence="13" id="KW-1185">Reference proteome</keyword>
<dbReference type="PANTHER" id="PTHR46131:SF1">
    <property type="entry name" value="SD08549P"/>
    <property type="match status" value="1"/>
</dbReference>
<proteinExistence type="inferred from homology"/>
<evidence type="ECO:0000256" key="5">
    <source>
        <dbReference type="ARBA" id="ARBA00022737"/>
    </source>
</evidence>
<keyword evidence="4 10" id="KW-0812">Transmembrane</keyword>
<dbReference type="GO" id="GO:0051724">
    <property type="term" value="F:NAD transmembrane transporter activity"/>
    <property type="evidence" value="ECO:0007669"/>
    <property type="project" value="TreeGrafter"/>
</dbReference>
<evidence type="ECO:0000256" key="9">
    <source>
        <dbReference type="ARBA" id="ARBA00023136"/>
    </source>
</evidence>
<protein>
    <submittedName>
        <fullName evidence="12">Uncharacterized protein</fullName>
    </submittedName>
</protein>
<organism evidence="12 13">
    <name type="scientific">Teladorsagia circumcincta</name>
    <name type="common">Brown stomach worm</name>
    <name type="synonym">Ostertagia circumcincta</name>
    <dbReference type="NCBI Taxonomy" id="45464"/>
    <lineage>
        <taxon>Eukaryota</taxon>
        <taxon>Metazoa</taxon>
        <taxon>Ecdysozoa</taxon>
        <taxon>Nematoda</taxon>
        <taxon>Chromadorea</taxon>
        <taxon>Rhabditida</taxon>
        <taxon>Rhabditina</taxon>
        <taxon>Rhabditomorpha</taxon>
        <taxon>Strongyloidea</taxon>
        <taxon>Trichostrongylidae</taxon>
        <taxon>Teladorsagia</taxon>
    </lineage>
</organism>
<dbReference type="AlphaFoldDB" id="A0A2G9UKD7"/>
<comment type="subcellular location">
    <subcellularLocation>
        <location evidence="1">Mitochondrion inner membrane</location>
        <topology evidence="1">Multi-pass membrane protein</topology>
    </subcellularLocation>
</comment>
<feature type="repeat" description="Solcar" evidence="10">
    <location>
        <begin position="62"/>
        <end position="179"/>
    </location>
</feature>
<evidence type="ECO:0000313" key="12">
    <source>
        <dbReference type="EMBL" id="PIO70711.1"/>
    </source>
</evidence>
<evidence type="ECO:0000256" key="6">
    <source>
        <dbReference type="ARBA" id="ARBA00022792"/>
    </source>
</evidence>
<dbReference type="InterPro" id="IPR023395">
    <property type="entry name" value="MCP_dom_sf"/>
</dbReference>
<dbReference type="InterPro" id="IPR018108">
    <property type="entry name" value="MCP_transmembrane"/>
</dbReference>
<evidence type="ECO:0000256" key="7">
    <source>
        <dbReference type="ARBA" id="ARBA00022989"/>
    </source>
</evidence>
<keyword evidence="3 11" id="KW-0813">Transport</keyword>
<evidence type="ECO:0000256" key="1">
    <source>
        <dbReference type="ARBA" id="ARBA00004448"/>
    </source>
</evidence>
<evidence type="ECO:0000256" key="11">
    <source>
        <dbReference type="RuleBase" id="RU000488"/>
    </source>
</evidence>
<gene>
    <name evidence="12" type="ORF">TELCIR_07425</name>
</gene>
<reference evidence="12 13" key="1">
    <citation type="submission" date="2015-09" db="EMBL/GenBank/DDBJ databases">
        <title>Draft genome of the parasitic nematode Teladorsagia circumcincta isolate WARC Sus (inbred).</title>
        <authorList>
            <person name="Mitreva M."/>
        </authorList>
    </citation>
    <scope>NUCLEOTIDE SEQUENCE [LARGE SCALE GENOMIC DNA]</scope>
    <source>
        <strain evidence="12 13">S</strain>
    </source>
</reference>
<dbReference type="PROSITE" id="PS50920">
    <property type="entry name" value="SOLCAR"/>
    <property type="match status" value="1"/>
</dbReference>
<evidence type="ECO:0000313" key="13">
    <source>
        <dbReference type="Proteomes" id="UP000230423"/>
    </source>
</evidence>
<dbReference type="OrthoDB" id="5854863at2759"/>
<keyword evidence="9 10" id="KW-0472">Membrane</keyword>
<comment type="similarity">
    <text evidence="2 11">Belongs to the mitochondrial carrier (TC 2.A.29) family.</text>
</comment>
<keyword evidence="5" id="KW-0677">Repeat</keyword>
<name>A0A2G9UKD7_TELCI</name>
<dbReference type="GO" id="GO:0005743">
    <property type="term" value="C:mitochondrial inner membrane"/>
    <property type="evidence" value="ECO:0007669"/>
    <property type="project" value="UniProtKB-SubCell"/>
</dbReference>
<accession>A0A2G9UKD7</accession>
<keyword evidence="6" id="KW-0999">Mitochondrion inner membrane</keyword>
<dbReference type="InterPro" id="IPR052465">
    <property type="entry name" value="Mito_NAD+_Carrier"/>
</dbReference>
<evidence type="ECO:0000256" key="8">
    <source>
        <dbReference type="ARBA" id="ARBA00023128"/>
    </source>
</evidence>
<dbReference type="Proteomes" id="UP000230423">
    <property type="component" value="Unassembled WGS sequence"/>
</dbReference>
<keyword evidence="8" id="KW-0496">Mitochondrion</keyword>
<dbReference type="Pfam" id="PF00153">
    <property type="entry name" value="Mito_carr"/>
    <property type="match status" value="1"/>
</dbReference>
<dbReference type="Gene3D" id="1.50.40.10">
    <property type="entry name" value="Mitochondrial carrier domain"/>
    <property type="match status" value="1"/>
</dbReference>
<evidence type="ECO:0000256" key="3">
    <source>
        <dbReference type="ARBA" id="ARBA00022448"/>
    </source>
</evidence>
<keyword evidence="7" id="KW-1133">Transmembrane helix</keyword>
<sequence length="237" mass="26131">MCRILDSTDEDSRQRIVEHSVTSPAFKSLRHVSCDYVGPPTIVDDGIACSSLMTGFQEKAAGFQHVDFLCGWGAGCVETCALFPSNKIIFRQQLHGFSASCPVQAVAMPTYHAATPHTHCEGQNEKTIIHRQRGVIILCSSSVKSEGIRRLYRGLLPPLIMRTSSRALMFGLYDEFQATRWKGAKAIEIGDGVRLYYNGEDTKRNGVAIAVAEPLKDHVSAVNRTSDRIMGVQIDTK</sequence>
<evidence type="ECO:0000256" key="2">
    <source>
        <dbReference type="ARBA" id="ARBA00006375"/>
    </source>
</evidence>